<comment type="caution">
    <text evidence="3">The sequence shown here is derived from an EMBL/GenBank/DDBJ whole genome shotgun (WGS) entry which is preliminary data.</text>
</comment>
<feature type="domain" description="VWFA" evidence="2">
    <location>
        <begin position="330"/>
        <end position="523"/>
    </location>
</feature>
<dbReference type="EMBL" id="BAABLD010000008">
    <property type="protein sequence ID" value="GAA5165577.1"/>
    <property type="molecule type" value="Genomic_DNA"/>
</dbReference>
<dbReference type="PANTHER" id="PTHR30632">
    <property type="entry name" value="MOLYBDATE-BINDING PERIPLASMIC PROTEIN"/>
    <property type="match status" value="1"/>
</dbReference>
<gene>
    <name evidence="3" type="ORF">GCM10025770_21340</name>
</gene>
<dbReference type="SUPFAM" id="SSF53850">
    <property type="entry name" value="Periplasmic binding protein-like II"/>
    <property type="match status" value="1"/>
</dbReference>
<evidence type="ECO:0000256" key="1">
    <source>
        <dbReference type="SAM" id="SignalP"/>
    </source>
</evidence>
<feature type="signal peptide" evidence="1">
    <location>
        <begin position="1"/>
        <end position="19"/>
    </location>
</feature>
<dbReference type="SUPFAM" id="SSF53300">
    <property type="entry name" value="vWA-like"/>
    <property type="match status" value="1"/>
</dbReference>
<proteinExistence type="predicted"/>
<evidence type="ECO:0000259" key="2">
    <source>
        <dbReference type="PROSITE" id="PS50234"/>
    </source>
</evidence>
<keyword evidence="1" id="KW-0732">Signal</keyword>
<dbReference type="PROSITE" id="PS50234">
    <property type="entry name" value="VWFA"/>
    <property type="match status" value="1"/>
</dbReference>
<dbReference type="RefSeq" id="WP_345532929.1">
    <property type="nucleotide sequence ID" value="NZ_BAABLD010000008.1"/>
</dbReference>
<reference evidence="4" key="1">
    <citation type="journal article" date="2019" name="Int. J. Syst. Evol. Microbiol.">
        <title>The Global Catalogue of Microorganisms (GCM) 10K type strain sequencing project: providing services to taxonomists for standard genome sequencing and annotation.</title>
        <authorList>
            <consortium name="The Broad Institute Genomics Platform"/>
            <consortium name="The Broad Institute Genome Sequencing Center for Infectious Disease"/>
            <person name="Wu L."/>
            <person name="Ma J."/>
        </authorList>
    </citation>
    <scope>NUCLEOTIDE SEQUENCE [LARGE SCALE GENOMIC DNA]</scope>
    <source>
        <strain evidence="4">JCM 18715</strain>
    </source>
</reference>
<keyword evidence="4" id="KW-1185">Reference proteome</keyword>
<name>A0ABP9QQ96_9RHOO</name>
<sequence>MRQLVALWLLCLTCLVSCSEGGPDNTGSGGALTVLAGSELKDIEPLLPQIEAATGLKLKLQYAGTLDAVEQLQSGAQFDFAWLASNRYALLTPAVKARVLASERTMISPVVLGVKADKARALGWDNADKPPTWAAIAKAAGEGRFRFGMSNPATSNTGFSAVLGLAAAISGQGDALELKDIDFRTLAAFAKSQTLTAGSSGWLAEVYQREADSHDGLVNYASVLHALNASGQLKTPLVLVYPKDGVITADYPFMLINPAQRAAYDKLVEYLRGETFQKAMSTTTRRQPVNTAVPSAVPAHTYFELPFPAKLEVINGLLDAYLNTVRRPADSTLVIDTSGSMSGERISQLQTALTGLTGADTSLSGRFAKWRERERITLFRFSDRVEDMQAWQLVEDKSTNAQRLQDYAEYVRRLSASGGTAIYSATQQAYEAALKRQAQAPDRVYSILLMTDGKNGDGLSADQFVSWFNGLPPDKRGIRVFAVLFGDARSDELETITRPTGGRVFDAKKSGLQAAFKEIRGYQ</sequence>
<dbReference type="InterPro" id="IPR050682">
    <property type="entry name" value="ModA/WtpA"/>
</dbReference>
<dbReference type="InterPro" id="IPR036465">
    <property type="entry name" value="vWFA_dom_sf"/>
</dbReference>
<dbReference type="InterPro" id="IPR002035">
    <property type="entry name" value="VWF_A"/>
</dbReference>
<dbReference type="Pfam" id="PF00092">
    <property type="entry name" value="VWA"/>
    <property type="match status" value="1"/>
</dbReference>
<dbReference type="SMART" id="SM00327">
    <property type="entry name" value="VWA"/>
    <property type="match status" value="1"/>
</dbReference>
<evidence type="ECO:0000313" key="4">
    <source>
        <dbReference type="Proteomes" id="UP001500547"/>
    </source>
</evidence>
<evidence type="ECO:0000313" key="3">
    <source>
        <dbReference type="EMBL" id="GAA5165577.1"/>
    </source>
</evidence>
<organism evidence="3 4">
    <name type="scientific">Viridibacterium curvum</name>
    <dbReference type="NCBI Taxonomy" id="1101404"/>
    <lineage>
        <taxon>Bacteria</taxon>
        <taxon>Pseudomonadati</taxon>
        <taxon>Pseudomonadota</taxon>
        <taxon>Betaproteobacteria</taxon>
        <taxon>Rhodocyclales</taxon>
        <taxon>Rhodocyclaceae</taxon>
        <taxon>Viridibacterium</taxon>
    </lineage>
</organism>
<dbReference type="Gene3D" id="3.40.50.410">
    <property type="entry name" value="von Willebrand factor, type A domain"/>
    <property type="match status" value="1"/>
</dbReference>
<dbReference type="Pfam" id="PF13531">
    <property type="entry name" value="SBP_bac_11"/>
    <property type="match status" value="1"/>
</dbReference>
<dbReference type="PANTHER" id="PTHR30632:SF0">
    <property type="entry name" value="SULFATE-BINDING PROTEIN"/>
    <property type="match status" value="1"/>
</dbReference>
<dbReference type="CDD" id="cd00198">
    <property type="entry name" value="vWFA"/>
    <property type="match status" value="1"/>
</dbReference>
<dbReference type="Proteomes" id="UP001500547">
    <property type="component" value="Unassembled WGS sequence"/>
</dbReference>
<dbReference type="Gene3D" id="3.40.190.10">
    <property type="entry name" value="Periplasmic binding protein-like II"/>
    <property type="match status" value="2"/>
</dbReference>
<protein>
    <submittedName>
        <fullName evidence="3">Substrate-binding domain-containing protein</fullName>
    </submittedName>
</protein>
<feature type="chain" id="PRO_5047088155" evidence="1">
    <location>
        <begin position="20"/>
        <end position="523"/>
    </location>
</feature>
<accession>A0ABP9QQ96</accession>